<organism evidence="1 2">
    <name type="scientific">Gimesia maris</name>
    <dbReference type="NCBI Taxonomy" id="122"/>
    <lineage>
        <taxon>Bacteria</taxon>
        <taxon>Pseudomonadati</taxon>
        <taxon>Planctomycetota</taxon>
        <taxon>Planctomycetia</taxon>
        <taxon>Planctomycetales</taxon>
        <taxon>Planctomycetaceae</taxon>
        <taxon>Gimesia</taxon>
    </lineage>
</organism>
<dbReference type="RefSeq" id="WP_002646152.1">
    <property type="nucleotide sequence ID" value="NZ_CP042910.1"/>
</dbReference>
<gene>
    <name evidence="1" type="ORF">GmarT_26170</name>
</gene>
<accession>A0ABX5YM62</accession>
<name>A0ABX5YM62_9PLAN</name>
<proteinExistence type="predicted"/>
<dbReference type="Proteomes" id="UP000322887">
    <property type="component" value="Chromosome"/>
</dbReference>
<evidence type="ECO:0008006" key="3">
    <source>
        <dbReference type="Google" id="ProtNLM"/>
    </source>
</evidence>
<evidence type="ECO:0000313" key="1">
    <source>
        <dbReference type="EMBL" id="QEG16750.1"/>
    </source>
</evidence>
<sequence>MAIYDSTDPELSDYIIGKTTGHAYNVYSSLGVDHRNQASQWGGVNYSGGSSSRVSAGPGIFDSAFEAAGDFVCISLGT</sequence>
<keyword evidence="2" id="KW-1185">Reference proteome</keyword>
<evidence type="ECO:0000313" key="2">
    <source>
        <dbReference type="Proteomes" id="UP000322887"/>
    </source>
</evidence>
<dbReference type="GeneID" id="98647174"/>
<protein>
    <recommendedName>
        <fullName evidence="3">Prepilin-type cleavage/methylation domain-containing protein</fullName>
    </recommendedName>
</protein>
<dbReference type="EMBL" id="CP042910">
    <property type="protein sequence ID" value="QEG16750.1"/>
    <property type="molecule type" value="Genomic_DNA"/>
</dbReference>
<reference evidence="1 2" key="1">
    <citation type="submission" date="2019-08" db="EMBL/GenBank/DDBJ databases">
        <title>Deep-cultivation of Planctomycetes and their phenomic and genomic characterization uncovers novel biology.</title>
        <authorList>
            <person name="Wiegand S."/>
            <person name="Jogler M."/>
            <person name="Boedeker C."/>
            <person name="Pinto D."/>
            <person name="Vollmers J."/>
            <person name="Rivas-Marin E."/>
            <person name="Kohn T."/>
            <person name="Peeters S.H."/>
            <person name="Heuer A."/>
            <person name="Rast P."/>
            <person name="Oberbeckmann S."/>
            <person name="Bunk B."/>
            <person name="Jeske O."/>
            <person name="Meyerdierks A."/>
            <person name="Storesund J.E."/>
            <person name="Kallscheuer N."/>
            <person name="Luecker S."/>
            <person name="Lage O.M."/>
            <person name="Pohl T."/>
            <person name="Merkel B.J."/>
            <person name="Hornburger P."/>
            <person name="Mueller R.-W."/>
            <person name="Bruemmer F."/>
            <person name="Labrenz M."/>
            <person name="Spormann A.M."/>
            <person name="Op den Camp H."/>
            <person name="Overmann J."/>
            <person name="Amann R."/>
            <person name="Jetten M.S.M."/>
            <person name="Mascher T."/>
            <person name="Medema M.H."/>
            <person name="Devos D.P."/>
            <person name="Kaster A.-K."/>
            <person name="Ovreas L."/>
            <person name="Rohde M."/>
            <person name="Galperin M.Y."/>
            <person name="Jogler C."/>
        </authorList>
    </citation>
    <scope>NUCLEOTIDE SEQUENCE [LARGE SCALE GENOMIC DNA]</scope>
    <source>
        <strain evidence="1 2">DSM 8797</strain>
    </source>
</reference>